<protein>
    <submittedName>
        <fullName evidence="2">Uncharacterized protein</fullName>
    </submittedName>
</protein>
<dbReference type="EMBL" id="BMKG01000020">
    <property type="protein sequence ID" value="GGC15783.1"/>
    <property type="molecule type" value="Genomic_DNA"/>
</dbReference>
<reference evidence="1" key="1">
    <citation type="journal article" date="2014" name="Int. J. Syst. Evol. Microbiol.">
        <title>Complete genome of a new Firmicutes species belonging to the dominant human colonic microbiota ('Ruminococcus bicirculans') reveals two chromosomes and a selective capacity to utilize plant glucans.</title>
        <authorList>
            <consortium name="NISC Comparative Sequencing Program"/>
            <person name="Wegmann U."/>
            <person name="Louis P."/>
            <person name="Goesmann A."/>
            <person name="Henrissat B."/>
            <person name="Duncan S.H."/>
            <person name="Flint H.J."/>
        </authorList>
    </citation>
    <scope>NUCLEOTIDE SEQUENCE</scope>
    <source>
        <strain evidence="1">CGMCC 1.15931</strain>
    </source>
</reference>
<gene>
    <name evidence="1" type="ORF">GCM10011572_41450</name>
    <name evidence="2" type="ORF">GM672_12865</name>
</gene>
<dbReference type="Proteomes" id="UP000622638">
    <property type="component" value="Unassembled WGS sequence"/>
</dbReference>
<evidence type="ECO:0000313" key="2">
    <source>
        <dbReference type="EMBL" id="MTV53618.1"/>
    </source>
</evidence>
<evidence type="ECO:0000313" key="1">
    <source>
        <dbReference type="EMBL" id="GGC15783.1"/>
    </source>
</evidence>
<reference evidence="2 3" key="3">
    <citation type="submission" date="2019-11" db="EMBL/GenBank/DDBJ databases">
        <title>Type strains purchased from KCTC, JCM and DSMZ.</title>
        <authorList>
            <person name="Lu H."/>
        </authorList>
    </citation>
    <scope>NUCLEOTIDE SEQUENCE [LARGE SCALE GENOMIC DNA]</scope>
    <source>
        <strain evidence="2 3">KCTC 52429</strain>
    </source>
</reference>
<dbReference type="OrthoDB" id="8759535at2"/>
<evidence type="ECO:0000313" key="3">
    <source>
        <dbReference type="Proteomes" id="UP000430634"/>
    </source>
</evidence>
<name>A0A6I3SWF5_9BURK</name>
<dbReference type="Proteomes" id="UP000430634">
    <property type="component" value="Unassembled WGS sequence"/>
</dbReference>
<comment type="caution">
    <text evidence="2">The sequence shown here is derived from an EMBL/GenBank/DDBJ whole genome shotgun (WGS) entry which is preliminary data.</text>
</comment>
<sequence length="84" mass="9195">MPPMVNVSTKKLYAMQRMSRALERAAAEQPYGSVTDRALRWAAAWGMASGIRAPHARVRLRRSTLVGVVPWDCDDADGDGAPLL</sequence>
<proteinExistence type="predicted"/>
<keyword evidence="4" id="KW-1185">Reference proteome</keyword>
<reference evidence="4" key="2">
    <citation type="journal article" date="2019" name="Int. J. Syst. Evol. Microbiol.">
        <title>The Global Catalogue of Microorganisms (GCM) 10K type strain sequencing project: providing services to taxonomists for standard genome sequencing and annotation.</title>
        <authorList>
            <consortium name="The Broad Institute Genomics Platform"/>
            <consortium name="The Broad Institute Genome Sequencing Center for Infectious Disease"/>
            <person name="Wu L."/>
            <person name="Ma J."/>
        </authorList>
    </citation>
    <scope>NUCLEOTIDE SEQUENCE [LARGE SCALE GENOMIC DNA]</scope>
    <source>
        <strain evidence="4">CGMCC 1.15931</strain>
    </source>
</reference>
<reference evidence="1" key="4">
    <citation type="submission" date="2024-05" db="EMBL/GenBank/DDBJ databases">
        <authorList>
            <person name="Sun Q."/>
            <person name="Zhou Y."/>
        </authorList>
    </citation>
    <scope>NUCLEOTIDE SEQUENCE</scope>
    <source>
        <strain evidence="1">CGMCC 1.15931</strain>
    </source>
</reference>
<accession>A0A6I3SWF5</accession>
<organism evidence="2 3">
    <name type="scientific">Pseudoduganella buxea</name>
    <dbReference type="NCBI Taxonomy" id="1949069"/>
    <lineage>
        <taxon>Bacteria</taxon>
        <taxon>Pseudomonadati</taxon>
        <taxon>Pseudomonadota</taxon>
        <taxon>Betaproteobacteria</taxon>
        <taxon>Burkholderiales</taxon>
        <taxon>Oxalobacteraceae</taxon>
        <taxon>Telluria group</taxon>
        <taxon>Pseudoduganella</taxon>
    </lineage>
</organism>
<dbReference type="RefSeq" id="WP_155470925.1">
    <property type="nucleotide sequence ID" value="NZ_BMKG01000020.1"/>
</dbReference>
<dbReference type="EMBL" id="WNKZ01000032">
    <property type="protein sequence ID" value="MTV53618.1"/>
    <property type="molecule type" value="Genomic_DNA"/>
</dbReference>
<evidence type="ECO:0000313" key="4">
    <source>
        <dbReference type="Proteomes" id="UP000622638"/>
    </source>
</evidence>
<dbReference type="AlphaFoldDB" id="A0A6I3SWF5"/>